<dbReference type="InterPro" id="IPR008030">
    <property type="entry name" value="NmrA-like"/>
</dbReference>
<dbReference type="SUPFAM" id="SSF51735">
    <property type="entry name" value="NAD(P)-binding Rossmann-fold domains"/>
    <property type="match status" value="1"/>
</dbReference>
<gene>
    <name evidence="2" type="ORF">SDC9_53243</name>
</gene>
<evidence type="ECO:0000313" key="2">
    <source>
        <dbReference type="EMBL" id="MPM06940.1"/>
    </source>
</evidence>
<dbReference type="Gene3D" id="3.90.25.10">
    <property type="entry name" value="UDP-galactose 4-epimerase, domain 1"/>
    <property type="match status" value="1"/>
</dbReference>
<organism evidence="2">
    <name type="scientific">bioreactor metagenome</name>
    <dbReference type="NCBI Taxonomy" id="1076179"/>
    <lineage>
        <taxon>unclassified sequences</taxon>
        <taxon>metagenomes</taxon>
        <taxon>ecological metagenomes</taxon>
    </lineage>
</organism>
<dbReference type="InterPro" id="IPR036291">
    <property type="entry name" value="NAD(P)-bd_dom_sf"/>
</dbReference>
<sequence length="284" mass="32354">MNIILGATGQIGYMLVENLLKQGEKVRAVIRDEDKAEKLKKIGAEIAIADYFNLDELKKAFSEGKTVFLLTPENPQSNNFLKETKIIIDNYREAILSSDITKIVGLSSMGAHNKEKTGNLMASYMLENAFLDLDIKQIFVRPTYYFSNWIGYMDLIKEYGILPTFFPINMRLPMISPIDVSKFLANVIINQGHQERIYEIIGPKDYSPSEIAEIFEETLNKKVDLQLIVPSEWEKTLLESGFSKDAAENLMLMTKATIDGKGESRIKNKINLSMDFNKYLEEIL</sequence>
<comment type="caution">
    <text evidence="2">The sequence shown here is derived from an EMBL/GenBank/DDBJ whole genome shotgun (WGS) entry which is preliminary data.</text>
</comment>
<dbReference type="AlphaFoldDB" id="A0A644WSV2"/>
<accession>A0A644WSV2</accession>
<dbReference type="EMBL" id="VSSQ01001281">
    <property type="protein sequence ID" value="MPM06940.1"/>
    <property type="molecule type" value="Genomic_DNA"/>
</dbReference>
<reference evidence="2" key="1">
    <citation type="submission" date="2019-08" db="EMBL/GenBank/DDBJ databases">
        <authorList>
            <person name="Kucharzyk K."/>
            <person name="Murdoch R.W."/>
            <person name="Higgins S."/>
            <person name="Loffler F."/>
        </authorList>
    </citation>
    <scope>NUCLEOTIDE SEQUENCE</scope>
</reference>
<protein>
    <recommendedName>
        <fullName evidence="1">NmrA-like domain-containing protein</fullName>
    </recommendedName>
</protein>
<dbReference type="PANTHER" id="PTHR43162">
    <property type="match status" value="1"/>
</dbReference>
<dbReference type="PANTHER" id="PTHR43162:SF1">
    <property type="entry name" value="PRESTALK A DIFFERENTIATION PROTEIN A"/>
    <property type="match status" value="1"/>
</dbReference>
<proteinExistence type="predicted"/>
<dbReference type="InterPro" id="IPR051604">
    <property type="entry name" value="Ergot_Alk_Oxidoreductase"/>
</dbReference>
<name>A0A644WSV2_9ZZZZ</name>
<dbReference type="Pfam" id="PF05368">
    <property type="entry name" value="NmrA"/>
    <property type="match status" value="1"/>
</dbReference>
<dbReference type="Gene3D" id="3.40.50.720">
    <property type="entry name" value="NAD(P)-binding Rossmann-like Domain"/>
    <property type="match status" value="1"/>
</dbReference>
<evidence type="ECO:0000259" key="1">
    <source>
        <dbReference type="Pfam" id="PF05368"/>
    </source>
</evidence>
<feature type="domain" description="NmrA-like" evidence="1">
    <location>
        <begin position="4"/>
        <end position="255"/>
    </location>
</feature>